<comment type="caution">
    <text evidence="1">The sequence shown here is derived from an EMBL/GenBank/DDBJ whole genome shotgun (WGS) entry which is preliminary data.</text>
</comment>
<keyword evidence="2" id="KW-1185">Reference proteome</keyword>
<dbReference type="EMBL" id="JAVYJV010000003">
    <property type="protein sequence ID" value="KAK4375008.1"/>
    <property type="molecule type" value="Genomic_DNA"/>
</dbReference>
<sequence length="125" mass="14505">MRSISKNSTNRYSSDDEGGARSFVGFGAIDGEIIISMKTHPSFNKIRELNRSRLQYTIERNILCKKLDLAWEELLYYDEMKPSESLSGRRSEDTRNGEFPWSMCVRKARLVEEDVRVADSTCWVE</sequence>
<organism evidence="1 2">
    <name type="scientific">Anisodus tanguticus</name>
    <dbReference type="NCBI Taxonomy" id="243964"/>
    <lineage>
        <taxon>Eukaryota</taxon>
        <taxon>Viridiplantae</taxon>
        <taxon>Streptophyta</taxon>
        <taxon>Embryophyta</taxon>
        <taxon>Tracheophyta</taxon>
        <taxon>Spermatophyta</taxon>
        <taxon>Magnoliopsida</taxon>
        <taxon>eudicotyledons</taxon>
        <taxon>Gunneridae</taxon>
        <taxon>Pentapetalae</taxon>
        <taxon>asterids</taxon>
        <taxon>lamiids</taxon>
        <taxon>Solanales</taxon>
        <taxon>Solanaceae</taxon>
        <taxon>Solanoideae</taxon>
        <taxon>Hyoscyameae</taxon>
        <taxon>Anisodus</taxon>
    </lineage>
</organism>
<evidence type="ECO:0000313" key="2">
    <source>
        <dbReference type="Proteomes" id="UP001291623"/>
    </source>
</evidence>
<reference evidence="1" key="1">
    <citation type="submission" date="2023-12" db="EMBL/GenBank/DDBJ databases">
        <title>Genome assembly of Anisodus tanguticus.</title>
        <authorList>
            <person name="Wang Y.-J."/>
        </authorList>
    </citation>
    <scope>NUCLEOTIDE SEQUENCE</scope>
    <source>
        <strain evidence="1">KB-2021</strain>
        <tissue evidence="1">Leaf</tissue>
    </source>
</reference>
<accession>A0AAE1VLQ9</accession>
<proteinExistence type="predicted"/>
<name>A0AAE1VLQ9_9SOLA</name>
<protein>
    <submittedName>
        <fullName evidence="1">Uncharacterized protein</fullName>
    </submittedName>
</protein>
<gene>
    <name evidence="1" type="ORF">RND71_005685</name>
</gene>
<evidence type="ECO:0000313" key="1">
    <source>
        <dbReference type="EMBL" id="KAK4375008.1"/>
    </source>
</evidence>
<dbReference type="AlphaFoldDB" id="A0AAE1VLQ9"/>
<dbReference type="Proteomes" id="UP001291623">
    <property type="component" value="Unassembled WGS sequence"/>
</dbReference>